<evidence type="ECO:0000256" key="1">
    <source>
        <dbReference type="SAM" id="Phobius"/>
    </source>
</evidence>
<reference evidence="2 3" key="1">
    <citation type="submission" date="2021-01" db="EMBL/GenBank/DDBJ databases">
        <title>Genomic Encyclopedia of Type Strains, Phase IV (KMG-IV): sequencing the most valuable type-strain genomes for metagenomic binning, comparative biology and taxonomic classification.</title>
        <authorList>
            <person name="Goeker M."/>
        </authorList>
    </citation>
    <scope>NUCLEOTIDE SEQUENCE [LARGE SCALE GENOMIC DNA]</scope>
    <source>
        <strain evidence="2 3">DSM 25879</strain>
    </source>
</reference>
<protein>
    <recommendedName>
        <fullName evidence="4">DUF2500 domain-containing protein</fullName>
    </recommendedName>
</protein>
<accession>A0ABS2P2K5</accession>
<feature type="transmembrane region" description="Helical" evidence="1">
    <location>
        <begin position="20"/>
        <end position="38"/>
    </location>
</feature>
<evidence type="ECO:0008006" key="4">
    <source>
        <dbReference type="Google" id="ProtNLM"/>
    </source>
</evidence>
<dbReference type="Gene3D" id="2.40.50.660">
    <property type="match status" value="1"/>
</dbReference>
<proteinExistence type="predicted"/>
<keyword evidence="1" id="KW-0472">Membrane</keyword>
<evidence type="ECO:0000313" key="3">
    <source>
        <dbReference type="Proteomes" id="UP000737402"/>
    </source>
</evidence>
<gene>
    <name evidence="2" type="ORF">JOC95_002703</name>
</gene>
<keyword evidence="1" id="KW-1133">Transmembrane helix</keyword>
<keyword evidence="3" id="KW-1185">Reference proteome</keyword>
<dbReference type="Proteomes" id="UP000737402">
    <property type="component" value="Unassembled WGS sequence"/>
</dbReference>
<sequence length="133" mass="15294">MMTDNMGMPSGFFAGDFLFQLFPIFFIIVLGIILFSFFRGIKEWNSNNQQPKLSVAAILVAKRTRVRRHGGAHHNDHHHHSHTSTDYFCTFEVESGDRMEFMMKEGAFGLLAEGDKGKLTFQGTRFLDFERRA</sequence>
<comment type="caution">
    <text evidence="2">The sequence shown here is derived from an EMBL/GenBank/DDBJ whole genome shotgun (WGS) entry which is preliminary data.</text>
</comment>
<organism evidence="2 3">
    <name type="scientific">Sutcliffiella tianshenii</name>
    <dbReference type="NCBI Taxonomy" id="1463404"/>
    <lineage>
        <taxon>Bacteria</taxon>
        <taxon>Bacillati</taxon>
        <taxon>Bacillota</taxon>
        <taxon>Bacilli</taxon>
        <taxon>Bacillales</taxon>
        <taxon>Bacillaceae</taxon>
        <taxon>Sutcliffiella</taxon>
    </lineage>
</organism>
<evidence type="ECO:0000313" key="2">
    <source>
        <dbReference type="EMBL" id="MBM7620848.1"/>
    </source>
</evidence>
<dbReference type="InterPro" id="IPR019635">
    <property type="entry name" value="DUF2500"/>
</dbReference>
<name>A0ABS2P2K5_9BACI</name>
<keyword evidence="1" id="KW-0812">Transmembrane</keyword>
<dbReference type="Pfam" id="PF10694">
    <property type="entry name" value="DUF2500"/>
    <property type="match status" value="1"/>
</dbReference>
<dbReference type="RefSeq" id="WP_239582885.1">
    <property type="nucleotide sequence ID" value="NZ_JAFBED010000005.1"/>
</dbReference>
<dbReference type="EMBL" id="JAFBED010000005">
    <property type="protein sequence ID" value="MBM7620848.1"/>
    <property type="molecule type" value="Genomic_DNA"/>
</dbReference>